<organism evidence="3 4">
    <name type="scientific">Beauveria bassiana</name>
    <name type="common">White muscardine disease fungus</name>
    <name type="synonym">Tritirachium shiotae</name>
    <dbReference type="NCBI Taxonomy" id="176275"/>
    <lineage>
        <taxon>Eukaryota</taxon>
        <taxon>Fungi</taxon>
        <taxon>Dikarya</taxon>
        <taxon>Ascomycota</taxon>
        <taxon>Pezizomycotina</taxon>
        <taxon>Sordariomycetes</taxon>
        <taxon>Hypocreomycetidae</taxon>
        <taxon>Hypocreales</taxon>
        <taxon>Cordycipitaceae</taxon>
        <taxon>Beauveria</taxon>
    </lineage>
</organism>
<evidence type="ECO:0000256" key="1">
    <source>
        <dbReference type="SAM" id="MobiDB-lite"/>
    </source>
</evidence>
<feature type="compositionally biased region" description="Basic and acidic residues" evidence="1">
    <location>
        <begin position="58"/>
        <end position="70"/>
    </location>
</feature>
<feature type="region of interest" description="Disordered" evidence="1">
    <location>
        <begin position="26"/>
        <end position="70"/>
    </location>
</feature>
<keyword evidence="2" id="KW-0732">Signal</keyword>
<gene>
    <name evidence="3" type="ORF">BM221_007873</name>
</gene>
<feature type="signal peptide" evidence="2">
    <location>
        <begin position="1"/>
        <end position="17"/>
    </location>
</feature>
<evidence type="ECO:0008006" key="5">
    <source>
        <dbReference type="Google" id="ProtNLM"/>
    </source>
</evidence>
<name>A0A2N6NEM6_BEABA</name>
<feature type="chain" id="PRO_5014976460" description="Secreted protein" evidence="2">
    <location>
        <begin position="18"/>
        <end position="70"/>
    </location>
</feature>
<comment type="caution">
    <text evidence="3">The sequence shown here is derived from an EMBL/GenBank/DDBJ whole genome shotgun (WGS) entry which is preliminary data.</text>
</comment>
<evidence type="ECO:0000313" key="4">
    <source>
        <dbReference type="Proteomes" id="UP000235728"/>
    </source>
</evidence>
<dbReference type="Proteomes" id="UP000235728">
    <property type="component" value="Unassembled WGS sequence"/>
</dbReference>
<evidence type="ECO:0000256" key="2">
    <source>
        <dbReference type="SAM" id="SignalP"/>
    </source>
</evidence>
<dbReference type="EMBL" id="MRVG01000009">
    <property type="protein sequence ID" value="PMB65676.1"/>
    <property type="molecule type" value="Genomic_DNA"/>
</dbReference>
<accession>A0A2N6NEM6</accession>
<reference evidence="3 4" key="1">
    <citation type="journal article" date="2016" name="Appl. Microbiol. Biotechnol.">
        <title>Characterization of T-DNA insertion mutants with decreased virulence in the entomopathogenic fungus Beauveria bassiana JEF-007.</title>
        <authorList>
            <person name="Kim S."/>
            <person name="Lee S.J."/>
            <person name="Nai Y.S."/>
            <person name="Yu J.S."/>
            <person name="Lee M.R."/>
            <person name="Yang Y.T."/>
            <person name="Kim J.S."/>
        </authorList>
    </citation>
    <scope>NUCLEOTIDE SEQUENCE [LARGE SCALE GENOMIC DNA]</scope>
    <source>
        <strain evidence="3 4">JEF-007</strain>
    </source>
</reference>
<proteinExistence type="predicted"/>
<evidence type="ECO:0000313" key="3">
    <source>
        <dbReference type="EMBL" id="PMB65676.1"/>
    </source>
</evidence>
<dbReference type="AlphaFoldDB" id="A0A2N6NEM6"/>
<sequence length="70" mass="7454">MDMVSSLLVACAWRCLALRKTPYHGPVSKLGNKSKEEGVGGVTGVSIPPPLGPVASVEPRDVPQKIEERN</sequence>
<protein>
    <recommendedName>
        <fullName evidence="5">Secreted protein</fullName>
    </recommendedName>
</protein>